<feature type="compositionally biased region" description="Polar residues" evidence="1">
    <location>
        <begin position="87"/>
        <end position="96"/>
    </location>
</feature>
<reference evidence="3" key="1">
    <citation type="submission" date="2016-11" db="UniProtKB">
        <authorList>
            <consortium name="WormBaseParasite"/>
        </authorList>
    </citation>
    <scope>IDENTIFICATION</scope>
</reference>
<name>A0A1I7XGM6_HETBA</name>
<feature type="region of interest" description="Disordered" evidence="1">
    <location>
        <begin position="80"/>
        <end position="135"/>
    </location>
</feature>
<keyword evidence="2" id="KW-1185">Reference proteome</keyword>
<evidence type="ECO:0000256" key="1">
    <source>
        <dbReference type="SAM" id="MobiDB-lite"/>
    </source>
</evidence>
<evidence type="ECO:0000313" key="3">
    <source>
        <dbReference type="WBParaSite" id="Hba_16661"/>
    </source>
</evidence>
<feature type="compositionally biased region" description="Low complexity" evidence="1">
    <location>
        <begin position="21"/>
        <end position="38"/>
    </location>
</feature>
<evidence type="ECO:0000313" key="2">
    <source>
        <dbReference type="Proteomes" id="UP000095283"/>
    </source>
</evidence>
<dbReference type="WBParaSite" id="Hba_16661">
    <property type="protein sequence ID" value="Hba_16661"/>
    <property type="gene ID" value="Hba_16661"/>
</dbReference>
<organism evidence="2 3">
    <name type="scientific">Heterorhabditis bacteriophora</name>
    <name type="common">Entomopathogenic nematode worm</name>
    <dbReference type="NCBI Taxonomy" id="37862"/>
    <lineage>
        <taxon>Eukaryota</taxon>
        <taxon>Metazoa</taxon>
        <taxon>Ecdysozoa</taxon>
        <taxon>Nematoda</taxon>
        <taxon>Chromadorea</taxon>
        <taxon>Rhabditida</taxon>
        <taxon>Rhabditina</taxon>
        <taxon>Rhabditomorpha</taxon>
        <taxon>Strongyloidea</taxon>
        <taxon>Heterorhabditidae</taxon>
        <taxon>Heterorhabditis</taxon>
    </lineage>
</organism>
<dbReference type="Proteomes" id="UP000095283">
    <property type="component" value="Unplaced"/>
</dbReference>
<feature type="region of interest" description="Disordered" evidence="1">
    <location>
        <begin position="487"/>
        <end position="506"/>
    </location>
</feature>
<dbReference type="AlphaFoldDB" id="A0A1I7XGM6"/>
<feature type="region of interest" description="Disordered" evidence="1">
    <location>
        <begin position="13"/>
        <end position="66"/>
    </location>
</feature>
<feature type="compositionally biased region" description="Polar residues" evidence="1">
    <location>
        <begin position="54"/>
        <end position="66"/>
    </location>
</feature>
<sequence length="562" mass="61454">MFLGGSELTIYYDEPPDKDFQISQSSDYSASRDISSSSEPLLTSGNGGIAATPCRTSPEVSFQPSQPTKLLNASYAGKVQFPPLTRPQPSTNSIPRPSSAGYTDEILSRKKNINPPNINVADYTRNNETGSNQGLSVGSNVLTELNQKIAKTNSNVRFRSSESQRLLLNETGLTLAGPDPFEISPDILNTVQKDRYSQILEKRLIFQPVNTQNSDSTVKGLSRPYLTMGIPLNGMVRSYKDNVSQSTSCLVPTPLPLPVKSSSFGNSSIDNKATVQNSSTKIPQKQTSKTTPAFSISPQDQMKQLQPQSLGVNMQPQFPTLTTTNIPNLVRQNTLIETHHLDKSTIGPETISKECSISKPLFPLENNSSNGTLFKTESTLKTQRPSDNSSVVFHKGSARANDDKERHSRVDNEILSLLPKPSALFYGSTSLQSETPKPANHPISNEIFHGVVVTNSLIFYSTGHQTGISSNPWSQLVAGPSFVSGRNNSSPVHVPTPSTSSSVRGTNEENDIIALLDPLAPSSYVNTEEYRTTSTHQDHSFDSNISRTEQMEMLYNEAFFTE</sequence>
<protein>
    <submittedName>
        <fullName evidence="3">Protein kinase domain-containing protein</fullName>
    </submittedName>
</protein>
<feature type="compositionally biased region" description="Polar residues" evidence="1">
    <location>
        <begin position="124"/>
        <end position="135"/>
    </location>
</feature>
<feature type="compositionally biased region" description="Low complexity" evidence="1">
    <location>
        <begin position="489"/>
        <end position="503"/>
    </location>
</feature>
<proteinExistence type="predicted"/>
<feature type="region of interest" description="Disordered" evidence="1">
    <location>
        <begin position="273"/>
        <end position="301"/>
    </location>
</feature>
<accession>A0A1I7XGM6</accession>